<sequence>MMSNYYLLRAAAGAAALSCRLGNDAMPKNVDILEASDEIGGAGGLGSISGVKRTEKTLFCEKVCFPGEFGLRSRYIVCLSLE</sequence>
<name>A0A917CAR9_9BACL</name>
<evidence type="ECO:0000313" key="2">
    <source>
        <dbReference type="Proteomes" id="UP000637643"/>
    </source>
</evidence>
<keyword evidence="2" id="KW-1185">Reference proteome</keyword>
<organism evidence="1 2">
    <name type="scientific">Paenibacillus albidus</name>
    <dbReference type="NCBI Taxonomy" id="2041023"/>
    <lineage>
        <taxon>Bacteria</taxon>
        <taxon>Bacillati</taxon>
        <taxon>Bacillota</taxon>
        <taxon>Bacilli</taxon>
        <taxon>Bacillales</taxon>
        <taxon>Paenibacillaceae</taxon>
        <taxon>Paenibacillus</taxon>
    </lineage>
</organism>
<gene>
    <name evidence="1" type="ORF">GCM10010912_27380</name>
</gene>
<dbReference type="AlphaFoldDB" id="A0A917CAR9"/>
<protein>
    <submittedName>
        <fullName evidence="1">Uncharacterized protein</fullName>
    </submittedName>
</protein>
<dbReference type="Proteomes" id="UP000637643">
    <property type="component" value="Unassembled WGS sequence"/>
</dbReference>
<reference evidence="1" key="2">
    <citation type="submission" date="2020-09" db="EMBL/GenBank/DDBJ databases">
        <authorList>
            <person name="Sun Q."/>
            <person name="Zhou Y."/>
        </authorList>
    </citation>
    <scope>NUCLEOTIDE SEQUENCE</scope>
    <source>
        <strain evidence="1">CGMCC 1.16134</strain>
    </source>
</reference>
<reference evidence="1" key="1">
    <citation type="journal article" date="2014" name="Int. J. Syst. Evol. Microbiol.">
        <title>Complete genome sequence of Corynebacterium casei LMG S-19264T (=DSM 44701T), isolated from a smear-ripened cheese.</title>
        <authorList>
            <consortium name="US DOE Joint Genome Institute (JGI-PGF)"/>
            <person name="Walter F."/>
            <person name="Albersmeier A."/>
            <person name="Kalinowski J."/>
            <person name="Ruckert C."/>
        </authorList>
    </citation>
    <scope>NUCLEOTIDE SEQUENCE</scope>
    <source>
        <strain evidence="1">CGMCC 1.16134</strain>
    </source>
</reference>
<proteinExistence type="predicted"/>
<evidence type="ECO:0000313" key="1">
    <source>
        <dbReference type="EMBL" id="GGF80762.1"/>
    </source>
</evidence>
<dbReference type="EMBL" id="BMKR01000009">
    <property type="protein sequence ID" value="GGF80762.1"/>
    <property type="molecule type" value="Genomic_DNA"/>
</dbReference>
<accession>A0A917CAR9</accession>
<comment type="caution">
    <text evidence="1">The sequence shown here is derived from an EMBL/GenBank/DDBJ whole genome shotgun (WGS) entry which is preliminary data.</text>
</comment>